<proteinExistence type="predicted"/>
<sequence>MKDRLSRFVFTCLALLGITVITVNAQEQNLYCIAVKQHYSAWGDCGSPSFNSVDVKINNSDSTLKVLTIYTNKKDSVLPFGEDYYNASEYKNVSGLVDLRKNPLTGIHVYGHVNGMENDNNLDYEFELSDLKVGESTLSRDASDPCSNSWNWSGKRQGYNMTTTIYIDDPIHLRNGNTSTNSKYCLDTEVLPLHVGPYYDNKSKEKPVLEVALDNGGEYLDTVRVTVSPDAIINLTYEKIAGRKDDPSSNYYKWMGRSLKFRVVKTLLNGKKTVGKPVLGVVFYPKGLQYTIMGIKRTYCNSDVIVKVKLDNYADTGYINIDEKYFYWVAAVFVNGVMDPSLIYKCQMESLGDLTYRIVISDNNGKDPFNEPNPVPVEWKLQLQETNNTGSFACVRSFTIPAKPPKITASQIGKEMFPLGDPVVKYDVPDMNHPYVLLKIEDDFAFSYLRKPYKIVCGTDTLATINDLPDSYDAMTTTQKDSVDLIFE</sequence>
<evidence type="ECO:0000313" key="3">
    <source>
        <dbReference type="Proteomes" id="UP000199452"/>
    </source>
</evidence>
<dbReference type="EMBL" id="FMYP01000157">
    <property type="protein sequence ID" value="SDD37128.1"/>
    <property type="molecule type" value="Genomic_DNA"/>
</dbReference>
<dbReference type="RefSeq" id="WP_139180988.1">
    <property type="nucleotide sequence ID" value="NZ_FMYP01000157.1"/>
</dbReference>
<dbReference type="Proteomes" id="UP000199452">
    <property type="component" value="Unassembled WGS sequence"/>
</dbReference>
<keyword evidence="3" id="KW-1185">Reference proteome</keyword>
<reference evidence="2 3" key="1">
    <citation type="submission" date="2016-09" db="EMBL/GenBank/DDBJ databases">
        <authorList>
            <person name="Capua I."/>
            <person name="De Benedictis P."/>
            <person name="Joannis T."/>
            <person name="Lombin L.H."/>
            <person name="Cattoli G."/>
        </authorList>
    </citation>
    <scope>NUCLEOTIDE SEQUENCE [LARGE SCALE GENOMIC DNA]</scope>
    <source>
        <strain evidence="2 3">A7P-90m</strain>
    </source>
</reference>
<feature type="non-terminal residue" evidence="2">
    <location>
        <position position="488"/>
    </location>
</feature>
<gene>
    <name evidence="2" type="ORF">SAMN05216323_11571</name>
</gene>
<evidence type="ECO:0000256" key="1">
    <source>
        <dbReference type="SAM" id="SignalP"/>
    </source>
</evidence>
<feature type="chain" id="PRO_5011677895" evidence="1">
    <location>
        <begin position="26"/>
        <end position="488"/>
    </location>
</feature>
<dbReference type="STRING" id="1640674.SAMN05216323_11571"/>
<organism evidence="2 3">
    <name type="scientific">Williamwhitmania taraxaci</name>
    <dbReference type="NCBI Taxonomy" id="1640674"/>
    <lineage>
        <taxon>Bacteria</taxon>
        <taxon>Pseudomonadati</taxon>
        <taxon>Bacteroidota</taxon>
        <taxon>Bacteroidia</taxon>
        <taxon>Bacteroidales</taxon>
        <taxon>Williamwhitmaniaceae</taxon>
        <taxon>Williamwhitmania</taxon>
    </lineage>
</organism>
<feature type="signal peptide" evidence="1">
    <location>
        <begin position="1"/>
        <end position="25"/>
    </location>
</feature>
<protein>
    <submittedName>
        <fullName evidence="2">Uncharacterized protein</fullName>
    </submittedName>
</protein>
<evidence type="ECO:0000313" key="2">
    <source>
        <dbReference type="EMBL" id="SDD37128.1"/>
    </source>
</evidence>
<keyword evidence="1" id="KW-0732">Signal</keyword>
<dbReference type="AlphaFoldDB" id="A0A1G6U6Y7"/>
<accession>A0A1G6U6Y7</accession>
<name>A0A1G6U6Y7_9BACT</name>